<dbReference type="Pfam" id="PF01861">
    <property type="entry name" value="BpsA_C"/>
    <property type="match status" value="1"/>
</dbReference>
<reference evidence="3 4" key="1">
    <citation type="journal article" date="2007" name="Genome Res.">
        <title>Genome characteristics of facultatively symbiotic Frankia sp. strains reflect host range and host plant biogeography.</title>
        <authorList>
            <person name="Normand P."/>
            <person name="Lapierre P."/>
            <person name="Tisa L.S."/>
            <person name="Gogarten J.P."/>
            <person name="Alloisio N."/>
            <person name="Bagnarol E."/>
            <person name="Bassi C.A."/>
            <person name="Berry A.M."/>
            <person name="Bickhart D.M."/>
            <person name="Choisne N."/>
            <person name="Couloux A."/>
            <person name="Cournoyer B."/>
            <person name="Cruveiller S."/>
            <person name="Daubin V."/>
            <person name="Demange N."/>
            <person name="Francino M.P."/>
            <person name="Goltsman E."/>
            <person name="Huang Y."/>
            <person name="Kopp O.R."/>
            <person name="Labarre L."/>
            <person name="Lapidus A."/>
            <person name="Lavire C."/>
            <person name="Marechal J."/>
            <person name="Martinez M."/>
            <person name="Mastronunzio J.E."/>
            <person name="Mullin B.C."/>
            <person name="Niemann J."/>
            <person name="Pujic P."/>
            <person name="Rawnsley T."/>
            <person name="Rouy Z."/>
            <person name="Schenowitz C."/>
            <person name="Sellstedt A."/>
            <person name="Tavares F."/>
            <person name="Tomkins J.P."/>
            <person name="Vallenet D."/>
            <person name="Valverde C."/>
            <person name="Wall L.G."/>
            <person name="Wang Y."/>
            <person name="Medigue C."/>
            <person name="Benson D.R."/>
        </authorList>
    </citation>
    <scope>NUCLEOTIDE SEQUENCE [LARGE SCALE GENOMIC DNA]</scope>
    <source>
        <strain evidence="4">DSM 45818 / CECT 9043 / CcI3</strain>
    </source>
</reference>
<dbReference type="STRING" id="106370.Francci3_3028"/>
<dbReference type="eggNOG" id="COG1568">
    <property type="taxonomic scope" value="Bacteria"/>
</dbReference>
<evidence type="ECO:0000313" key="4">
    <source>
        <dbReference type="Proteomes" id="UP000001937"/>
    </source>
</evidence>
<dbReference type="GO" id="GO:0032259">
    <property type="term" value="P:methylation"/>
    <property type="evidence" value="ECO:0007669"/>
    <property type="project" value="UniProtKB-KW"/>
</dbReference>
<protein>
    <submittedName>
        <fullName evidence="3">Methyltransferases-like</fullName>
    </submittedName>
</protein>
<dbReference type="EMBL" id="CP000249">
    <property type="protein sequence ID" value="ABD12385.1"/>
    <property type="molecule type" value="Genomic_DNA"/>
</dbReference>
<dbReference type="SUPFAM" id="SSF53335">
    <property type="entry name" value="S-adenosyl-L-methionine-dependent methyltransferases"/>
    <property type="match status" value="1"/>
</dbReference>
<keyword evidence="3" id="KW-0489">Methyltransferase</keyword>
<feature type="region of interest" description="Disordered" evidence="1">
    <location>
        <begin position="1"/>
        <end position="23"/>
    </location>
</feature>
<feature type="domain" description="N(4)-bis(aminopropyl)spermidine synthase C-terminal" evidence="2">
    <location>
        <begin position="130"/>
        <end position="312"/>
    </location>
</feature>
<dbReference type="OrthoDB" id="7593728at2"/>
<name>Q2J8K7_FRACC</name>
<gene>
    <name evidence="3" type="ordered locus">Francci3_3028</name>
</gene>
<sequence>MSPPHTLSGPDHPGRAPGPAESGESLATLLAGYRVHARAPRAAVAALTEQPRTLRQLVQSSGLPRRSVEEILASLGDDLRTGPDGRHVLRPASIDRYRGLIRYDELSGQTPLDPLAAVITRHGPLVTTMHDLIAAAPRPRADLDHVPATATTVVRRAVWLRTRYDLRGAHLLCIGDHDLTSLAAVSLIDGLTVTVVDIDDELLAYLDSSARSLDVRLRCLYADLRFGLPPAVVGTADLAFTDPPYTPEGVALFTGRGAQGLADREHGRVLLAYGFSDRVPTLGWKVQRALIDQGFVFEAIWPGFHVYEGAEAVGARADMYVCQPTPATWKQLDRSATAATTATAAIYTRGRQSTQSRPTRLTAPVLDAVAAFLATGPAGRAVFVGERREVDAVHVRLATVFDRGLPAFASTGPGSSTGPGASTEDGTVSVATDLSDDPGPWLTRLLLAVNADRLAVVVSSDHPDLGVRRRRAQDDPLRQLRAKWTATPARDLGDLRLVTFTAVGPAALAPADRLARWLLDRPHGKIGNVWRDGLIRIVREDSGRTLSQRDARAAVTRAARDPDLLAARLIDLPRHALEGILAAVSSGDTLPAEPVRPGWIRQNGQTLRNE</sequence>
<proteinExistence type="predicted"/>
<dbReference type="RefSeq" id="WP_011437413.1">
    <property type="nucleotide sequence ID" value="NC_007777.1"/>
</dbReference>
<keyword evidence="3" id="KW-0808">Transferase</keyword>
<evidence type="ECO:0000313" key="3">
    <source>
        <dbReference type="EMBL" id="ABD12385.1"/>
    </source>
</evidence>
<dbReference type="AlphaFoldDB" id="Q2J8K7"/>
<organism evidence="3 4">
    <name type="scientific">Frankia casuarinae (strain DSM 45818 / CECT 9043 / HFP020203 / CcI3)</name>
    <dbReference type="NCBI Taxonomy" id="106370"/>
    <lineage>
        <taxon>Bacteria</taxon>
        <taxon>Bacillati</taxon>
        <taxon>Actinomycetota</taxon>
        <taxon>Actinomycetes</taxon>
        <taxon>Frankiales</taxon>
        <taxon>Frankiaceae</taxon>
        <taxon>Frankia</taxon>
    </lineage>
</organism>
<dbReference type="Proteomes" id="UP000001937">
    <property type="component" value="Chromosome"/>
</dbReference>
<accession>Q2J8K7</accession>
<evidence type="ECO:0000256" key="1">
    <source>
        <dbReference type="SAM" id="MobiDB-lite"/>
    </source>
</evidence>
<dbReference type="KEGG" id="fra:Francci3_3028"/>
<dbReference type="Gene3D" id="3.40.50.150">
    <property type="entry name" value="Vaccinia Virus protein VP39"/>
    <property type="match status" value="1"/>
</dbReference>
<evidence type="ECO:0000259" key="2">
    <source>
        <dbReference type="Pfam" id="PF01861"/>
    </source>
</evidence>
<dbReference type="InterPro" id="IPR002723">
    <property type="entry name" value="BpsA_C"/>
</dbReference>
<dbReference type="GO" id="GO:0008168">
    <property type="term" value="F:methyltransferase activity"/>
    <property type="evidence" value="ECO:0007669"/>
    <property type="project" value="UniProtKB-KW"/>
</dbReference>
<keyword evidence="4" id="KW-1185">Reference proteome</keyword>
<dbReference type="HOGENOM" id="CLU_524440_0_0_11"/>
<dbReference type="InterPro" id="IPR029063">
    <property type="entry name" value="SAM-dependent_MTases_sf"/>
</dbReference>